<keyword evidence="2" id="KW-1185">Reference proteome</keyword>
<sequence length="153" mass="17365">MDATLRYAHVSAFQVKTSVYRLTWRVLDVFVRLCQEIRVPPPEGLKGLTSGLSYVHRGLENGLHSVLIPSSGETNVRSLRENQRRIELINSALLTSKSSYSTDYGLVSYDGEISITNQNKPILDPKADDYNYCLVRSSRNHSILRNALFELYD</sequence>
<dbReference type="AlphaFoldDB" id="A0A6H5G0L1"/>
<reference evidence="1 2" key="1">
    <citation type="submission" date="2020-02" db="EMBL/GenBank/DDBJ databases">
        <authorList>
            <person name="Ferguson B K."/>
        </authorList>
    </citation>
    <scope>NUCLEOTIDE SEQUENCE [LARGE SCALE GENOMIC DNA]</scope>
</reference>
<name>A0A6H5G0L1_9HEMI</name>
<protein>
    <submittedName>
        <fullName evidence="1">Uncharacterized protein</fullName>
    </submittedName>
</protein>
<accession>A0A6H5G0L1</accession>
<evidence type="ECO:0000313" key="1">
    <source>
        <dbReference type="EMBL" id="CAA9995529.1"/>
    </source>
</evidence>
<dbReference type="EMBL" id="CADCXU010003526">
    <property type="protein sequence ID" value="CAA9995529.1"/>
    <property type="molecule type" value="Genomic_DNA"/>
</dbReference>
<proteinExistence type="predicted"/>
<evidence type="ECO:0000313" key="2">
    <source>
        <dbReference type="Proteomes" id="UP000479000"/>
    </source>
</evidence>
<gene>
    <name evidence="1" type="ORF">NTEN_LOCUS2320</name>
</gene>
<dbReference type="Proteomes" id="UP000479000">
    <property type="component" value="Unassembled WGS sequence"/>
</dbReference>
<organism evidence="1 2">
    <name type="scientific">Nesidiocoris tenuis</name>
    <dbReference type="NCBI Taxonomy" id="355587"/>
    <lineage>
        <taxon>Eukaryota</taxon>
        <taxon>Metazoa</taxon>
        <taxon>Ecdysozoa</taxon>
        <taxon>Arthropoda</taxon>
        <taxon>Hexapoda</taxon>
        <taxon>Insecta</taxon>
        <taxon>Pterygota</taxon>
        <taxon>Neoptera</taxon>
        <taxon>Paraneoptera</taxon>
        <taxon>Hemiptera</taxon>
        <taxon>Heteroptera</taxon>
        <taxon>Panheteroptera</taxon>
        <taxon>Cimicomorpha</taxon>
        <taxon>Miridae</taxon>
        <taxon>Dicyphina</taxon>
        <taxon>Nesidiocoris</taxon>
    </lineage>
</organism>